<reference evidence="1 2" key="1">
    <citation type="journal article" date="2015" name="BMC Genomics">
        <title>Gene expression during zombie ant biting behavior reflects the complexity underlying fungal parasitic behavioral manipulation.</title>
        <authorList>
            <person name="de Bekker C."/>
            <person name="Ohm R.A."/>
            <person name="Loreto R.G."/>
            <person name="Sebastian A."/>
            <person name="Albert I."/>
            <person name="Merrow M."/>
            <person name="Brachmann A."/>
            <person name="Hughes D.P."/>
        </authorList>
    </citation>
    <scope>NUCLEOTIDE SEQUENCE [LARGE SCALE GENOMIC DNA]</scope>
    <source>
        <strain evidence="1 2">SC16a</strain>
    </source>
</reference>
<gene>
    <name evidence="1" type="ORF">XA68_10870</name>
</gene>
<comment type="caution">
    <text evidence="1">The sequence shown here is derived from an EMBL/GenBank/DDBJ whole genome shotgun (WGS) entry which is preliminary data.</text>
</comment>
<dbReference type="AlphaFoldDB" id="A0A2A9PHW9"/>
<organism evidence="1 2">
    <name type="scientific">Ophiocordyceps unilateralis</name>
    <name type="common">Zombie-ant fungus</name>
    <name type="synonym">Torrubia unilateralis</name>
    <dbReference type="NCBI Taxonomy" id="268505"/>
    <lineage>
        <taxon>Eukaryota</taxon>
        <taxon>Fungi</taxon>
        <taxon>Dikarya</taxon>
        <taxon>Ascomycota</taxon>
        <taxon>Pezizomycotina</taxon>
        <taxon>Sordariomycetes</taxon>
        <taxon>Hypocreomycetidae</taxon>
        <taxon>Hypocreales</taxon>
        <taxon>Ophiocordycipitaceae</taxon>
        <taxon>Ophiocordyceps</taxon>
    </lineage>
</organism>
<sequence length="73" mass="8113">MAEPRTWCQTNPSGTRLPKGELILFLFFYYPELKVNTISGSAAAPSQPIQHPIPREVQHISSEQVTPQAGPRP</sequence>
<keyword evidence="2" id="KW-1185">Reference proteome</keyword>
<dbReference type="EMBL" id="LAZP02000126">
    <property type="protein sequence ID" value="PFH60480.1"/>
    <property type="molecule type" value="Genomic_DNA"/>
</dbReference>
<name>A0A2A9PHW9_OPHUN</name>
<proteinExistence type="predicted"/>
<evidence type="ECO:0000313" key="1">
    <source>
        <dbReference type="EMBL" id="PFH60480.1"/>
    </source>
</evidence>
<reference evidence="1 2" key="2">
    <citation type="journal article" date="2017" name="Sci. Rep.">
        <title>Ant-infecting Ophiocordyceps genomes reveal a high diversity of potential behavioral manipulation genes and a possible major role for enterotoxins.</title>
        <authorList>
            <person name="de Bekker C."/>
            <person name="Ohm R.A."/>
            <person name="Evans H.C."/>
            <person name="Brachmann A."/>
            <person name="Hughes D.P."/>
        </authorList>
    </citation>
    <scope>NUCLEOTIDE SEQUENCE [LARGE SCALE GENOMIC DNA]</scope>
    <source>
        <strain evidence="1 2">SC16a</strain>
    </source>
</reference>
<dbReference type="Proteomes" id="UP000037136">
    <property type="component" value="Unassembled WGS sequence"/>
</dbReference>
<evidence type="ECO:0000313" key="2">
    <source>
        <dbReference type="Proteomes" id="UP000037136"/>
    </source>
</evidence>
<protein>
    <submittedName>
        <fullName evidence="1">Uncharacterized protein</fullName>
    </submittedName>
</protein>
<accession>A0A2A9PHW9</accession>